<feature type="transmembrane region" description="Helical" evidence="2">
    <location>
        <begin position="70"/>
        <end position="89"/>
    </location>
</feature>
<name>A0A9P8EW73_AURME</name>
<evidence type="ECO:0000256" key="2">
    <source>
        <dbReference type="SAM" id="Phobius"/>
    </source>
</evidence>
<dbReference type="GO" id="GO:0005789">
    <property type="term" value="C:endoplasmic reticulum membrane"/>
    <property type="evidence" value="ECO:0007669"/>
    <property type="project" value="TreeGrafter"/>
</dbReference>
<dbReference type="GO" id="GO:0070072">
    <property type="term" value="P:vacuolar proton-transporting V-type ATPase complex assembly"/>
    <property type="evidence" value="ECO:0007669"/>
    <property type="project" value="InterPro"/>
</dbReference>
<evidence type="ECO:0000256" key="1">
    <source>
        <dbReference type="SAM" id="MobiDB-lite"/>
    </source>
</evidence>
<evidence type="ECO:0008006" key="5">
    <source>
        <dbReference type="Google" id="ProtNLM"/>
    </source>
</evidence>
<evidence type="ECO:0000313" key="3">
    <source>
        <dbReference type="EMBL" id="KAG9701053.1"/>
    </source>
</evidence>
<feature type="compositionally biased region" description="Polar residues" evidence="1">
    <location>
        <begin position="251"/>
        <end position="265"/>
    </location>
</feature>
<dbReference type="InterPro" id="IPR013945">
    <property type="entry name" value="Pkr1"/>
</dbReference>
<reference evidence="3" key="1">
    <citation type="journal article" date="2021" name="J Fungi (Basel)">
        <title>Virulence traits and population genomics of the black yeast Aureobasidium melanogenum.</title>
        <authorList>
            <person name="Cernosa A."/>
            <person name="Sun X."/>
            <person name="Gostincar C."/>
            <person name="Fang C."/>
            <person name="Gunde-Cimerman N."/>
            <person name="Song Z."/>
        </authorList>
    </citation>
    <scope>NUCLEOTIDE SEQUENCE</scope>
    <source>
        <strain evidence="3">EXF-9911</strain>
    </source>
</reference>
<dbReference type="PANTHER" id="PTHR28251">
    <property type="entry name" value="V-TYPE ATPASE ASSEMBLY FACTOR PKR1"/>
    <property type="match status" value="1"/>
</dbReference>
<dbReference type="Proteomes" id="UP000779574">
    <property type="component" value="Unassembled WGS sequence"/>
</dbReference>
<accession>A0A9P8EW73</accession>
<feature type="region of interest" description="Disordered" evidence="1">
    <location>
        <begin position="160"/>
        <end position="276"/>
    </location>
</feature>
<comment type="caution">
    <text evidence="3">The sequence shown here is derived from an EMBL/GenBank/DDBJ whole genome shotgun (WGS) entry which is preliminary data.</text>
</comment>
<proteinExistence type="predicted"/>
<dbReference type="Pfam" id="PF08636">
    <property type="entry name" value="Pkr1"/>
    <property type="match status" value="1"/>
</dbReference>
<evidence type="ECO:0000313" key="4">
    <source>
        <dbReference type="Proteomes" id="UP000779574"/>
    </source>
</evidence>
<gene>
    <name evidence="3" type="ORF">KCU76_g281</name>
</gene>
<keyword evidence="2" id="KW-0472">Membrane</keyword>
<dbReference type="OrthoDB" id="9626941at2759"/>
<feature type="compositionally biased region" description="Polar residues" evidence="1">
    <location>
        <begin position="167"/>
        <end position="179"/>
    </location>
</feature>
<dbReference type="EMBL" id="JAHFXF010000005">
    <property type="protein sequence ID" value="KAG9701053.1"/>
    <property type="molecule type" value="Genomic_DNA"/>
</dbReference>
<protein>
    <recommendedName>
        <fullName evidence="5">Pkr1-domain-containing protein</fullName>
    </recommendedName>
</protein>
<reference evidence="3" key="2">
    <citation type="submission" date="2021-08" db="EMBL/GenBank/DDBJ databases">
        <authorList>
            <person name="Gostincar C."/>
            <person name="Sun X."/>
            <person name="Song Z."/>
            <person name="Gunde-Cimerman N."/>
        </authorList>
    </citation>
    <scope>NUCLEOTIDE SEQUENCE</scope>
    <source>
        <strain evidence="3">EXF-9911</strain>
    </source>
</reference>
<feature type="non-terminal residue" evidence="3">
    <location>
        <position position="276"/>
    </location>
</feature>
<keyword evidence="2" id="KW-0812">Transmembrane</keyword>
<feature type="compositionally biased region" description="Low complexity" evidence="1">
    <location>
        <begin position="228"/>
        <end position="240"/>
    </location>
</feature>
<feature type="transmembrane region" description="Helical" evidence="2">
    <location>
        <begin position="128"/>
        <end position="147"/>
    </location>
</feature>
<feature type="transmembrane region" description="Helical" evidence="2">
    <location>
        <begin position="101"/>
        <end position="121"/>
    </location>
</feature>
<keyword evidence="2" id="KW-1133">Transmembrane helix</keyword>
<feature type="compositionally biased region" description="Acidic residues" evidence="1">
    <location>
        <begin position="182"/>
        <end position="192"/>
    </location>
</feature>
<dbReference type="PANTHER" id="PTHR28251:SF1">
    <property type="entry name" value="V-TYPE ATPASE ASSEMBLY FACTOR PKR1"/>
    <property type="match status" value="1"/>
</dbReference>
<dbReference type="AlphaFoldDB" id="A0A9P8EW73"/>
<organism evidence="3 4">
    <name type="scientific">Aureobasidium melanogenum</name>
    <name type="common">Aureobasidium pullulans var. melanogenum</name>
    <dbReference type="NCBI Taxonomy" id="46634"/>
    <lineage>
        <taxon>Eukaryota</taxon>
        <taxon>Fungi</taxon>
        <taxon>Dikarya</taxon>
        <taxon>Ascomycota</taxon>
        <taxon>Pezizomycotina</taxon>
        <taxon>Dothideomycetes</taxon>
        <taxon>Dothideomycetidae</taxon>
        <taxon>Dothideales</taxon>
        <taxon>Saccotheciaceae</taxon>
        <taxon>Aureobasidium</taxon>
    </lineage>
</organism>
<sequence>MIEHLIVLSSANKNICPSSAHLDDPAGALPVQPPYISTCVFSSTPSQKQPNLRTCLIPHPRIHTQEPRHLLYNARILFLNMADFITNLWDAVFTPGPTPTLLLATNITFGALQLVLAGLLAATYSIHFFILSILCAGLWWAINWFAYELQQAQQKEAEAERIRKARSTGSTPKKSSSQPGDMADDEATETEVETAAGVKVKVPNAEPDFKPTQQDEQIRSKILNEFKSGTASTTSAGTTGLQPSEGESRQRNIPSDLSASSNDFGTDSEWIKVDEE</sequence>